<feature type="chain" id="PRO_5032296413" evidence="2">
    <location>
        <begin position="16"/>
        <end position="432"/>
    </location>
</feature>
<dbReference type="PROSITE" id="PS50005">
    <property type="entry name" value="TPR"/>
    <property type="match status" value="1"/>
</dbReference>
<evidence type="ECO:0000313" key="4">
    <source>
        <dbReference type="EMBL" id="NLR76305.1"/>
    </source>
</evidence>
<keyword evidence="2" id="KW-0732">Signal</keyword>
<evidence type="ECO:0000259" key="3">
    <source>
        <dbReference type="Pfam" id="PF04575"/>
    </source>
</evidence>
<evidence type="ECO:0000313" key="5">
    <source>
        <dbReference type="Proteomes" id="UP000587991"/>
    </source>
</evidence>
<dbReference type="InterPro" id="IPR011990">
    <property type="entry name" value="TPR-like_helical_dom_sf"/>
</dbReference>
<dbReference type="Pfam" id="PF14559">
    <property type="entry name" value="TPR_19"/>
    <property type="match status" value="1"/>
</dbReference>
<dbReference type="InterPro" id="IPR007655">
    <property type="entry name" value="Slam_C"/>
</dbReference>
<dbReference type="InterPro" id="IPR019734">
    <property type="entry name" value="TPR_rpt"/>
</dbReference>
<keyword evidence="1" id="KW-0802">TPR repeat</keyword>
<dbReference type="RefSeq" id="WP_168877968.1">
    <property type="nucleotide sequence ID" value="NZ_JABAIM010000003.1"/>
</dbReference>
<proteinExistence type="predicted"/>
<feature type="repeat" description="TPR" evidence="1">
    <location>
        <begin position="51"/>
        <end position="84"/>
    </location>
</feature>
<dbReference type="EMBL" id="JABAIM010000003">
    <property type="protein sequence ID" value="NLR76305.1"/>
    <property type="molecule type" value="Genomic_DNA"/>
</dbReference>
<dbReference type="Pfam" id="PF04575">
    <property type="entry name" value="SlipAM"/>
    <property type="match status" value="1"/>
</dbReference>
<gene>
    <name evidence="4" type="ORF">HF682_14155</name>
</gene>
<dbReference type="Gene3D" id="1.25.40.10">
    <property type="entry name" value="Tetratricopeptide repeat domain"/>
    <property type="match status" value="1"/>
</dbReference>
<name>A0A847SBN2_9NEIS</name>
<reference evidence="4 5" key="1">
    <citation type="submission" date="2020-04" db="EMBL/GenBank/DDBJ databases">
        <title>Draft genome of Leeia sp. IMCC25680.</title>
        <authorList>
            <person name="Song J."/>
            <person name="Cho J.-C."/>
        </authorList>
    </citation>
    <scope>NUCLEOTIDE SEQUENCE [LARGE SCALE GENOMIC DNA]</scope>
    <source>
        <strain evidence="4 5">IMCC25680</strain>
    </source>
</reference>
<accession>A0A847SBN2</accession>
<feature type="domain" description="Surface lipoprotein assembly modifier C-terminal" evidence="3">
    <location>
        <begin position="144"/>
        <end position="427"/>
    </location>
</feature>
<protein>
    <submittedName>
        <fullName evidence="4">DUF560 domain-containing protein</fullName>
    </submittedName>
</protein>
<dbReference type="Proteomes" id="UP000587991">
    <property type="component" value="Unassembled WGS sequence"/>
</dbReference>
<dbReference type="AlphaFoldDB" id="A0A847SBN2"/>
<dbReference type="SUPFAM" id="SSF48452">
    <property type="entry name" value="TPR-like"/>
    <property type="match status" value="1"/>
</dbReference>
<feature type="signal peptide" evidence="2">
    <location>
        <begin position="1"/>
        <end position="15"/>
    </location>
</feature>
<comment type="caution">
    <text evidence="4">The sequence shown here is derived from an EMBL/GenBank/DDBJ whole genome shotgun (WGS) entry which is preliminary data.</text>
</comment>
<evidence type="ECO:0000256" key="2">
    <source>
        <dbReference type="SAM" id="SignalP"/>
    </source>
</evidence>
<evidence type="ECO:0000256" key="1">
    <source>
        <dbReference type="PROSITE-ProRule" id="PRU00339"/>
    </source>
</evidence>
<sequence length="432" mass="48131">MLAASCLLASSALFAAGHPALASAQQMLARKQPAAAFKLLAPLAPQLSGDPEFDYLLGIAALDSGNPTEAVFALERVVDIQPDNQPARLELARAHFMLGEKAAAREEFQTVKDANPPKAALSTINQYLNAIDGPEAGKTRIHGYVQAGLGRDSNVNSATGQQQIAIPLLGGLVFNLNDNNHSQKDSFSTLAGGVDIRHAIDNDLIWTASLDANWRNNHRWDAYDMRSLTAQTGLTWLRPEDSYSLGLVRQSLRVDGQSYRTLTGLNGQWVHALNAESQIALYAQFGQLRYPIQAVRNVNRSVVGAAYAEQLDDDSMMYSGFYMGREAVRERSYPHLGHKLFGFRLGGEWNLRPDLKLFVQSSFERRRYGGQETLFKTSRRDRQLDLRIGLSYTPIKNLTLMPSLSWTRSRSNISLHDYRRTQADLTVRYDFE</sequence>
<organism evidence="4 5">
    <name type="scientific">Leeia aquatica</name>
    <dbReference type="NCBI Taxonomy" id="2725557"/>
    <lineage>
        <taxon>Bacteria</taxon>
        <taxon>Pseudomonadati</taxon>
        <taxon>Pseudomonadota</taxon>
        <taxon>Betaproteobacteria</taxon>
        <taxon>Neisseriales</taxon>
        <taxon>Leeiaceae</taxon>
        <taxon>Leeia</taxon>
    </lineage>
</organism>
<keyword evidence="5" id="KW-1185">Reference proteome</keyword>